<dbReference type="InterPro" id="IPR029058">
    <property type="entry name" value="AB_hydrolase_fold"/>
</dbReference>
<dbReference type="Pfam" id="PF00561">
    <property type="entry name" value="Abhydrolase_1"/>
    <property type="match status" value="1"/>
</dbReference>
<accession>A0A7K1FFY9</accession>
<sequence length="267" mass="28333">MTGSITAPPPPRVLGSSGPAVLLLPGGAEQVEGFFPGLAEGLLEEPGCRVILWDRPGVSGTPGDVLLADAADHVHEMLSAHGLGPVVAIGQSLGGAVALLTAVQHPDDIAGLVLLDPTPINDPRICRQLGRSLRLLAGIRPRSLRKVLAGRLVNSAGKKLLRRPDLRPEARPAIQRTMQLDLDLLARSVVGINDVAVRFDPARLRHVPAAVVTADRKESSPIRKAHVRLAQALGTTVLAWPTAEHSVHLTHPDEVLDAARHVVRRVT</sequence>
<evidence type="ECO:0000313" key="2">
    <source>
        <dbReference type="EMBL" id="MTD12389.1"/>
    </source>
</evidence>
<dbReference type="Gene3D" id="3.40.50.1820">
    <property type="entry name" value="alpha/beta hydrolase"/>
    <property type="match status" value="1"/>
</dbReference>
<dbReference type="SUPFAM" id="SSF53474">
    <property type="entry name" value="alpha/beta-Hydrolases"/>
    <property type="match status" value="1"/>
</dbReference>
<dbReference type="AlphaFoldDB" id="A0A7K1FFY9"/>
<dbReference type="Proteomes" id="UP000460221">
    <property type="component" value="Unassembled WGS sequence"/>
</dbReference>
<feature type="domain" description="AB hydrolase-1" evidence="1">
    <location>
        <begin position="19"/>
        <end position="124"/>
    </location>
</feature>
<dbReference type="PANTHER" id="PTHR43689">
    <property type="entry name" value="HYDROLASE"/>
    <property type="match status" value="1"/>
</dbReference>
<dbReference type="InterPro" id="IPR000073">
    <property type="entry name" value="AB_hydrolase_1"/>
</dbReference>
<evidence type="ECO:0000313" key="3">
    <source>
        <dbReference type="Proteomes" id="UP000460221"/>
    </source>
</evidence>
<keyword evidence="2" id="KW-0378">Hydrolase</keyword>
<dbReference type="GO" id="GO:0016787">
    <property type="term" value="F:hydrolase activity"/>
    <property type="evidence" value="ECO:0007669"/>
    <property type="project" value="UniProtKB-KW"/>
</dbReference>
<keyword evidence="3" id="KW-1185">Reference proteome</keyword>
<organism evidence="2 3">
    <name type="scientific">Nakamurella alba</name>
    <dbReference type="NCBI Taxonomy" id="2665158"/>
    <lineage>
        <taxon>Bacteria</taxon>
        <taxon>Bacillati</taxon>
        <taxon>Actinomycetota</taxon>
        <taxon>Actinomycetes</taxon>
        <taxon>Nakamurellales</taxon>
        <taxon>Nakamurellaceae</taxon>
        <taxon>Nakamurella</taxon>
    </lineage>
</organism>
<reference evidence="2 3" key="1">
    <citation type="submission" date="2019-11" db="EMBL/GenBank/DDBJ databases">
        <authorList>
            <person name="Jiang L.-Q."/>
        </authorList>
    </citation>
    <scope>NUCLEOTIDE SEQUENCE [LARGE SCALE GENOMIC DNA]</scope>
    <source>
        <strain evidence="2 3">YIM 132087</strain>
    </source>
</reference>
<dbReference type="RefSeq" id="WP_154766464.1">
    <property type="nucleotide sequence ID" value="NZ_WLYK01000001.1"/>
</dbReference>
<protein>
    <submittedName>
        <fullName evidence="2">Alpha/beta fold hydrolase</fullName>
    </submittedName>
</protein>
<name>A0A7K1FFY9_9ACTN</name>
<evidence type="ECO:0000259" key="1">
    <source>
        <dbReference type="Pfam" id="PF00561"/>
    </source>
</evidence>
<comment type="caution">
    <text evidence="2">The sequence shown here is derived from an EMBL/GenBank/DDBJ whole genome shotgun (WGS) entry which is preliminary data.</text>
</comment>
<dbReference type="EMBL" id="WLYK01000001">
    <property type="protein sequence ID" value="MTD12389.1"/>
    <property type="molecule type" value="Genomic_DNA"/>
</dbReference>
<proteinExistence type="predicted"/>
<gene>
    <name evidence="2" type="ORF">GIS00_00335</name>
</gene>
<dbReference type="PRINTS" id="PR00111">
    <property type="entry name" value="ABHYDROLASE"/>
</dbReference>
<dbReference type="PANTHER" id="PTHR43689:SF8">
    <property type="entry name" value="ALPHA_BETA-HYDROLASES SUPERFAMILY PROTEIN"/>
    <property type="match status" value="1"/>
</dbReference>